<dbReference type="FunFam" id="3.30.70.360:FF:000001">
    <property type="entry name" value="N-acetyldiaminopimelate deacetylase"/>
    <property type="match status" value="1"/>
</dbReference>
<sequence>MSHQLQSRVEAIVPGILALKRTIHEHPELGLQEYETCKLLETYVKDYVVYERMHRVGKTGLFIEIKGTKPGKGKTLIIRGDIDALPITEDANAPYCSKNQGVMHACGHDVHGSCIVGTARILSDLRDTFAGSVYVFVQPAEEILAGAKLFLDDPEIDFSKVDGAFALHCSPEFEAGKIGTKQGGILASSDTLEIVVTGKGGHGAHPNTVVDPIVVASAIVQNLQTIVSRETDPSDSVVVSLCSIHGGNAFNIVPSEVVLKGTVRTINPASRDAVEASVKRIVHAMAEAYKARATVNYVRGVPPMVNSSDWVDRVFRVGEKVLGKDQVVHLEAPSMGGEDFAFIIEKVGGVFIRLGARTPGGPYGSIHSSGFYCDDRAIPTALTMASSLALDFLGAE</sequence>
<evidence type="ECO:0000256" key="2">
    <source>
        <dbReference type="PIRSR" id="PIRSR005962-1"/>
    </source>
</evidence>
<dbReference type="Gene3D" id="3.40.630.10">
    <property type="entry name" value="Zn peptidases"/>
    <property type="match status" value="1"/>
</dbReference>
<keyword evidence="5" id="KW-1185">Reference proteome</keyword>
<gene>
    <name evidence="4" type="ordered locus">SpiGrapes_1708</name>
</gene>
<dbReference type="PANTHER" id="PTHR11014">
    <property type="entry name" value="PEPTIDASE M20 FAMILY MEMBER"/>
    <property type="match status" value="1"/>
</dbReference>
<accession>G8QX03</accession>
<dbReference type="PIRSF" id="PIRSF005962">
    <property type="entry name" value="Pept_M20D_amidohydro"/>
    <property type="match status" value="1"/>
</dbReference>
<dbReference type="KEGG" id="sgp:SpiGrapes_1708"/>
<dbReference type="eggNOG" id="COG1473">
    <property type="taxonomic scope" value="Bacteria"/>
</dbReference>
<dbReference type="Pfam" id="PF07687">
    <property type="entry name" value="M20_dimer"/>
    <property type="match status" value="1"/>
</dbReference>
<dbReference type="CDD" id="cd03886">
    <property type="entry name" value="M20_Acy1"/>
    <property type="match status" value="1"/>
</dbReference>
<dbReference type="GO" id="GO:0050118">
    <property type="term" value="F:N-acetyldiaminopimelate deacetylase activity"/>
    <property type="evidence" value="ECO:0007669"/>
    <property type="project" value="UniProtKB-ARBA"/>
</dbReference>
<dbReference type="SUPFAM" id="SSF55031">
    <property type="entry name" value="Bacterial exopeptidase dimerisation domain"/>
    <property type="match status" value="1"/>
</dbReference>
<keyword evidence="2" id="KW-0464">Manganese</keyword>
<feature type="binding site" evidence="2">
    <location>
        <position position="108"/>
    </location>
    <ligand>
        <name>Mn(2+)</name>
        <dbReference type="ChEBI" id="CHEBI:29035"/>
        <label>2</label>
    </ligand>
</feature>
<dbReference type="GO" id="GO:0019877">
    <property type="term" value="P:diaminopimelate biosynthetic process"/>
    <property type="evidence" value="ECO:0007669"/>
    <property type="project" value="UniProtKB-ARBA"/>
</dbReference>
<feature type="binding site" evidence="2">
    <location>
        <position position="106"/>
    </location>
    <ligand>
        <name>Mn(2+)</name>
        <dbReference type="ChEBI" id="CHEBI:29035"/>
        <label>2</label>
    </ligand>
</feature>
<evidence type="ECO:0000259" key="3">
    <source>
        <dbReference type="Pfam" id="PF07687"/>
    </source>
</evidence>
<dbReference type="EMBL" id="CP003155">
    <property type="protein sequence ID" value="AEV29507.1"/>
    <property type="molecule type" value="Genomic_DNA"/>
</dbReference>
<dbReference type="OrthoDB" id="9776731at2"/>
<protein>
    <submittedName>
        <fullName evidence="4">Amidohydrolase</fullName>
    </submittedName>
</protein>
<dbReference type="InterPro" id="IPR011650">
    <property type="entry name" value="Peptidase_M20_dimer"/>
</dbReference>
<dbReference type="SUPFAM" id="SSF53187">
    <property type="entry name" value="Zn-dependent exopeptidases"/>
    <property type="match status" value="1"/>
</dbReference>
<dbReference type="HOGENOM" id="CLU_023257_0_1_12"/>
<keyword evidence="1 4" id="KW-0378">Hydrolase</keyword>
<dbReference type="NCBIfam" id="TIGR01891">
    <property type="entry name" value="amidohydrolases"/>
    <property type="match status" value="1"/>
</dbReference>
<feature type="binding site" evidence="2">
    <location>
        <position position="168"/>
    </location>
    <ligand>
        <name>Mn(2+)</name>
        <dbReference type="ChEBI" id="CHEBI:29035"/>
        <label>2</label>
    </ligand>
</feature>
<dbReference type="PANTHER" id="PTHR11014:SF63">
    <property type="entry name" value="METALLOPEPTIDASE, PUTATIVE (AFU_ORTHOLOGUE AFUA_6G09600)-RELATED"/>
    <property type="match status" value="1"/>
</dbReference>
<comment type="cofactor">
    <cofactor evidence="2">
        <name>Mn(2+)</name>
        <dbReference type="ChEBI" id="CHEBI:29035"/>
    </cofactor>
    <text evidence="2">The Mn(2+) ion enhances activity.</text>
</comment>
<dbReference type="STRING" id="158190.SpiGrapes_1708"/>
<dbReference type="InterPro" id="IPR036264">
    <property type="entry name" value="Bact_exopeptidase_dim_dom"/>
</dbReference>
<feature type="domain" description="Peptidase M20 dimerisation" evidence="3">
    <location>
        <begin position="191"/>
        <end position="288"/>
    </location>
</feature>
<evidence type="ECO:0000256" key="1">
    <source>
        <dbReference type="ARBA" id="ARBA00022801"/>
    </source>
</evidence>
<dbReference type="AlphaFoldDB" id="G8QX03"/>
<proteinExistence type="predicted"/>
<keyword evidence="2" id="KW-0479">Metal-binding</keyword>
<feature type="binding site" evidence="2">
    <location>
        <position position="142"/>
    </location>
    <ligand>
        <name>Mn(2+)</name>
        <dbReference type="ChEBI" id="CHEBI:29035"/>
        <label>2</label>
    </ligand>
</feature>
<dbReference type="RefSeq" id="WP_014270350.1">
    <property type="nucleotide sequence ID" value="NC_016633.1"/>
</dbReference>
<reference evidence="4 5" key="1">
    <citation type="submission" date="2011-11" db="EMBL/GenBank/DDBJ databases">
        <title>Complete sequence of Spirochaeta sp. grapes.</title>
        <authorList>
            <consortium name="US DOE Joint Genome Institute"/>
            <person name="Lucas S."/>
            <person name="Han J."/>
            <person name="Lapidus A."/>
            <person name="Cheng J.-F."/>
            <person name="Goodwin L."/>
            <person name="Pitluck S."/>
            <person name="Peters L."/>
            <person name="Ovchinnikova G."/>
            <person name="Munk A.C."/>
            <person name="Detter J.C."/>
            <person name="Han C."/>
            <person name="Tapia R."/>
            <person name="Land M."/>
            <person name="Hauser L."/>
            <person name="Kyrpides N."/>
            <person name="Ivanova N."/>
            <person name="Pagani I."/>
            <person name="Ritalahtilisa K."/>
            <person name="Loeffler F."/>
            <person name="Woyke T."/>
        </authorList>
    </citation>
    <scope>NUCLEOTIDE SEQUENCE [LARGE SCALE GENOMIC DNA]</scope>
    <source>
        <strain evidence="5">ATCC BAA-1885 / DSM 22778 / Grapes</strain>
    </source>
</reference>
<organism evidence="4 5">
    <name type="scientific">Sphaerochaeta pleomorpha (strain ATCC BAA-1885 / DSM 22778 / Grapes)</name>
    <dbReference type="NCBI Taxonomy" id="158190"/>
    <lineage>
        <taxon>Bacteria</taxon>
        <taxon>Pseudomonadati</taxon>
        <taxon>Spirochaetota</taxon>
        <taxon>Spirochaetia</taxon>
        <taxon>Spirochaetales</taxon>
        <taxon>Sphaerochaetaceae</taxon>
        <taxon>Sphaerochaeta</taxon>
    </lineage>
</organism>
<evidence type="ECO:0000313" key="4">
    <source>
        <dbReference type="EMBL" id="AEV29507.1"/>
    </source>
</evidence>
<dbReference type="InterPro" id="IPR002933">
    <property type="entry name" value="Peptidase_M20"/>
</dbReference>
<dbReference type="Gene3D" id="3.30.70.360">
    <property type="match status" value="1"/>
</dbReference>
<dbReference type="GO" id="GO:0046872">
    <property type="term" value="F:metal ion binding"/>
    <property type="evidence" value="ECO:0007669"/>
    <property type="project" value="UniProtKB-KW"/>
</dbReference>
<name>G8QX03_SPHPG</name>
<feature type="binding site" evidence="2">
    <location>
        <position position="367"/>
    </location>
    <ligand>
        <name>Mn(2+)</name>
        <dbReference type="ChEBI" id="CHEBI:29035"/>
        <label>2</label>
    </ligand>
</feature>
<dbReference type="Proteomes" id="UP000005632">
    <property type="component" value="Chromosome"/>
</dbReference>
<evidence type="ECO:0000313" key="5">
    <source>
        <dbReference type="Proteomes" id="UP000005632"/>
    </source>
</evidence>
<dbReference type="Pfam" id="PF01546">
    <property type="entry name" value="Peptidase_M20"/>
    <property type="match status" value="1"/>
</dbReference>
<dbReference type="InterPro" id="IPR017439">
    <property type="entry name" value="Amidohydrolase"/>
</dbReference>